<accession>A0A0Q9YRI5</accession>
<organism evidence="2">
    <name type="scientific">Candidatus Berkiella aquae</name>
    <dbReference type="NCBI Taxonomy" id="295108"/>
    <lineage>
        <taxon>Bacteria</taxon>
        <taxon>Pseudomonadati</taxon>
        <taxon>Pseudomonadota</taxon>
        <taxon>Gammaproteobacteria</taxon>
        <taxon>Candidatus Berkiellales</taxon>
        <taxon>Candidatus Berkiellaceae</taxon>
        <taxon>Candidatus Berkiella</taxon>
    </lineage>
</organism>
<keyword evidence="1" id="KW-0812">Transmembrane</keyword>
<dbReference type="AlphaFoldDB" id="A0A0Q9YRI5"/>
<keyword evidence="1" id="KW-0472">Membrane</keyword>
<reference evidence="2" key="1">
    <citation type="submission" date="2015-09" db="EMBL/GenBank/DDBJ databases">
        <title>Draft Genome Sequences of Two Novel Amoeba-resistant Intranuclear Bacteria, Candidatus Berkiella cookevillensis and Candidatus Berkiella aquae.</title>
        <authorList>
            <person name="Mehari Y.T."/>
            <person name="Arivett B.A."/>
            <person name="Farone A.L."/>
            <person name="Gunderson J.H."/>
            <person name="Farone M.B."/>
        </authorList>
    </citation>
    <scope>NUCLEOTIDE SEQUENCE [LARGE SCALE GENOMIC DNA]</scope>
    <source>
        <strain evidence="2">HT99</strain>
    </source>
</reference>
<evidence type="ECO:0000256" key="1">
    <source>
        <dbReference type="SAM" id="Phobius"/>
    </source>
</evidence>
<protein>
    <submittedName>
        <fullName evidence="2">Uncharacterized protein</fullName>
    </submittedName>
</protein>
<dbReference type="EMBL" id="LKAJ01000013">
    <property type="protein sequence ID" value="KRG20306.1"/>
    <property type="molecule type" value="Genomic_DNA"/>
</dbReference>
<gene>
    <name evidence="2" type="ORF">HT99x_02556</name>
</gene>
<comment type="caution">
    <text evidence="2">The sequence shown here is derived from an EMBL/GenBank/DDBJ whole genome shotgun (WGS) entry which is preliminary data.</text>
</comment>
<name>A0A0Q9YRI5_9GAMM</name>
<proteinExistence type="predicted"/>
<sequence>MAYTRWIFVVISLMTLPLISLGIINYIIDPFSVFHSGILPYDYEINERFNKIKHLDQYHERYNAYIMGSSRSGTTSPSSLEKHIPDSHFYNMTVAGCTQYDNELHLRYFIEKQYPIKHIFLQIDISDIYGFKAPEGNYNAKHHPHVMHTADSLFYLSYLTVLPVKRFIEKIKVNYFEGHQHYLRYDLTHSGRWYVDYLEEQIHADPLKYIQEQSSFNQKMSRGAKGTKIIENINALKRFKALADAQRINVIVYIAPHNHNMMDTFEHQSYLEYLREISKITPFWDFSGYNAITLNDGYYYESSHYRDLLAELLIKRIFNDHTSAIPHDFGHYITANNIEAHLQNQAMALAMREQLTLPS</sequence>
<keyword evidence="1" id="KW-1133">Transmembrane helix</keyword>
<dbReference type="STRING" id="295108.HT99x_02556"/>
<evidence type="ECO:0000313" key="2">
    <source>
        <dbReference type="EMBL" id="KRG20306.1"/>
    </source>
</evidence>
<feature type="transmembrane region" description="Helical" evidence="1">
    <location>
        <begin position="6"/>
        <end position="28"/>
    </location>
</feature>